<dbReference type="SUPFAM" id="SSF53807">
    <property type="entry name" value="Helical backbone' metal receptor"/>
    <property type="match status" value="1"/>
</dbReference>
<gene>
    <name evidence="5" type="primary">btuF</name>
    <name evidence="5" type="ORF">CLVI_23450</name>
</gene>
<comment type="similarity">
    <text evidence="1">Belongs to the bacterial solute-binding protein 8 family.</text>
</comment>
<reference evidence="5 6" key="1">
    <citation type="submission" date="2018-03" db="EMBL/GenBank/DDBJ databases">
        <title>Genome sequence of Clostridium vincentii DSM 10228.</title>
        <authorList>
            <person name="Poehlein A."/>
            <person name="Daniel R."/>
        </authorList>
    </citation>
    <scope>NUCLEOTIDE SEQUENCE [LARGE SCALE GENOMIC DNA]</scope>
    <source>
        <strain evidence="5 6">DSM 10228</strain>
    </source>
</reference>
<evidence type="ECO:0000313" key="5">
    <source>
        <dbReference type="EMBL" id="PRR81620.1"/>
    </source>
</evidence>
<dbReference type="InterPro" id="IPR050902">
    <property type="entry name" value="ABC_Transporter_SBP"/>
</dbReference>
<sequence length="315" mass="34643">MKKIMKTLTTILITMTMIATFTACTSGNKTDSSSNTKSEAVQTVYPYTFTDSKGDEIVIESEPKKIISIAPSVTELIYALGKGDELLGRTDYCDYPEEVADVESIGSLTDPNIEKIIELQPDIVIASTHFKDDVAKKLQDLGIKIVVLKDSKSIDGSYESINKLGQMLNAQDKAEDVVDSSKKKIEEIKEKVEGAETPKAYYVVGFGKSGDFTATGDTFISEMLSIAGAKNIAQDATGWKYSLEKIIENDPEYIIISKKSGMKDQFMTTDGYKELSAVKNDKVFEIDDDLVNRQGPRIADGVEALAKIIHPDLFK</sequence>
<keyword evidence="2 3" id="KW-0732">Signal</keyword>
<dbReference type="PROSITE" id="PS51257">
    <property type="entry name" value="PROKAR_LIPOPROTEIN"/>
    <property type="match status" value="1"/>
</dbReference>
<dbReference type="Pfam" id="PF01497">
    <property type="entry name" value="Peripla_BP_2"/>
    <property type="match status" value="1"/>
</dbReference>
<feature type="domain" description="Fe/B12 periplasmic-binding" evidence="4">
    <location>
        <begin position="65"/>
        <end position="313"/>
    </location>
</feature>
<dbReference type="NCBIfam" id="NF038402">
    <property type="entry name" value="TroA_like"/>
    <property type="match status" value="1"/>
</dbReference>
<evidence type="ECO:0000256" key="1">
    <source>
        <dbReference type="ARBA" id="ARBA00008814"/>
    </source>
</evidence>
<comment type="caution">
    <text evidence="5">The sequence shown here is derived from an EMBL/GenBank/DDBJ whole genome shotgun (WGS) entry which is preliminary data.</text>
</comment>
<evidence type="ECO:0000256" key="3">
    <source>
        <dbReference type="SAM" id="SignalP"/>
    </source>
</evidence>
<feature type="chain" id="PRO_5038698298" evidence="3">
    <location>
        <begin position="20"/>
        <end position="315"/>
    </location>
</feature>
<evidence type="ECO:0000259" key="4">
    <source>
        <dbReference type="PROSITE" id="PS50983"/>
    </source>
</evidence>
<proteinExistence type="inferred from homology"/>
<organism evidence="5 6">
    <name type="scientific">Clostridium vincentii</name>
    <dbReference type="NCBI Taxonomy" id="52704"/>
    <lineage>
        <taxon>Bacteria</taxon>
        <taxon>Bacillati</taxon>
        <taxon>Bacillota</taxon>
        <taxon>Clostridia</taxon>
        <taxon>Eubacteriales</taxon>
        <taxon>Clostridiaceae</taxon>
        <taxon>Clostridium</taxon>
    </lineage>
</organism>
<feature type="signal peptide" evidence="3">
    <location>
        <begin position="1"/>
        <end position="19"/>
    </location>
</feature>
<dbReference type="CDD" id="cd01143">
    <property type="entry name" value="YvrC"/>
    <property type="match status" value="1"/>
</dbReference>
<dbReference type="InterPro" id="IPR002491">
    <property type="entry name" value="ABC_transptr_periplasmic_BD"/>
</dbReference>
<name>A0A2T0BCJ1_9CLOT</name>
<dbReference type="InterPro" id="IPR054828">
    <property type="entry name" value="Vit_B12_bind_prot"/>
</dbReference>
<keyword evidence="6" id="KW-1185">Reference proteome</keyword>
<accession>A0A2T0BCJ1</accession>
<dbReference type="Proteomes" id="UP000239471">
    <property type="component" value="Unassembled WGS sequence"/>
</dbReference>
<dbReference type="RefSeq" id="WP_106060287.1">
    <property type="nucleotide sequence ID" value="NZ_PVXQ01000026.1"/>
</dbReference>
<dbReference type="AlphaFoldDB" id="A0A2T0BCJ1"/>
<evidence type="ECO:0000313" key="6">
    <source>
        <dbReference type="Proteomes" id="UP000239471"/>
    </source>
</evidence>
<dbReference type="GO" id="GO:0071281">
    <property type="term" value="P:cellular response to iron ion"/>
    <property type="evidence" value="ECO:0007669"/>
    <property type="project" value="TreeGrafter"/>
</dbReference>
<dbReference type="PROSITE" id="PS50983">
    <property type="entry name" value="FE_B12_PBP"/>
    <property type="match status" value="1"/>
</dbReference>
<dbReference type="Gene3D" id="3.40.50.1980">
    <property type="entry name" value="Nitrogenase molybdenum iron protein domain"/>
    <property type="match status" value="2"/>
</dbReference>
<protein>
    <submittedName>
        <fullName evidence="5">Vitamin B12-binding protein</fullName>
    </submittedName>
</protein>
<dbReference type="PANTHER" id="PTHR30535">
    <property type="entry name" value="VITAMIN B12-BINDING PROTEIN"/>
    <property type="match status" value="1"/>
</dbReference>
<dbReference type="EMBL" id="PVXQ01000026">
    <property type="protein sequence ID" value="PRR81620.1"/>
    <property type="molecule type" value="Genomic_DNA"/>
</dbReference>
<evidence type="ECO:0000256" key="2">
    <source>
        <dbReference type="ARBA" id="ARBA00022729"/>
    </source>
</evidence>
<dbReference type="OrthoDB" id="9816357at2"/>
<dbReference type="PANTHER" id="PTHR30535:SF34">
    <property type="entry name" value="MOLYBDATE-BINDING PROTEIN MOLA"/>
    <property type="match status" value="1"/>
</dbReference>